<dbReference type="PANTHER" id="PTHR12778:SF9">
    <property type="entry name" value="ACETYL-COENZYME A TRANSPORTER 1"/>
    <property type="match status" value="1"/>
</dbReference>
<feature type="compositionally biased region" description="Polar residues" evidence="5">
    <location>
        <begin position="657"/>
        <end position="677"/>
    </location>
</feature>
<evidence type="ECO:0000313" key="8">
    <source>
        <dbReference type="WBParaSite" id="TREG1_33520.1"/>
    </source>
</evidence>
<dbReference type="Proteomes" id="UP000050795">
    <property type="component" value="Unassembled WGS sequence"/>
</dbReference>
<dbReference type="InterPro" id="IPR004752">
    <property type="entry name" value="AmpG_permease/AT-1"/>
</dbReference>
<organism evidence="7 8">
    <name type="scientific">Trichobilharzia regenti</name>
    <name type="common">Nasal bird schistosome</name>
    <dbReference type="NCBI Taxonomy" id="157069"/>
    <lineage>
        <taxon>Eukaryota</taxon>
        <taxon>Metazoa</taxon>
        <taxon>Spiralia</taxon>
        <taxon>Lophotrochozoa</taxon>
        <taxon>Platyhelminthes</taxon>
        <taxon>Trematoda</taxon>
        <taxon>Digenea</taxon>
        <taxon>Strigeidida</taxon>
        <taxon>Schistosomatoidea</taxon>
        <taxon>Schistosomatidae</taxon>
        <taxon>Trichobilharzia</taxon>
    </lineage>
</organism>
<evidence type="ECO:0000256" key="6">
    <source>
        <dbReference type="SAM" id="Phobius"/>
    </source>
</evidence>
<name>A0AA85JLT9_TRIRE</name>
<keyword evidence="2 6" id="KW-0812">Transmembrane</keyword>
<feature type="transmembrane region" description="Helical" evidence="6">
    <location>
        <begin position="353"/>
        <end position="377"/>
    </location>
</feature>
<accession>A0AA85JLT9</accession>
<feature type="transmembrane region" description="Helical" evidence="6">
    <location>
        <begin position="92"/>
        <end position="111"/>
    </location>
</feature>
<dbReference type="InterPro" id="IPR036259">
    <property type="entry name" value="MFS_trans_sf"/>
</dbReference>
<comment type="subcellular location">
    <subcellularLocation>
        <location evidence="1">Membrane</location>
        <topology evidence="1">Multi-pass membrane protein</topology>
    </subcellularLocation>
</comment>
<dbReference type="GO" id="GO:0008521">
    <property type="term" value="F:acetyl-CoA transmembrane transporter activity"/>
    <property type="evidence" value="ECO:0007669"/>
    <property type="project" value="InterPro"/>
</dbReference>
<dbReference type="GO" id="GO:0035348">
    <property type="term" value="P:acetyl-CoA transmembrane transport"/>
    <property type="evidence" value="ECO:0007669"/>
    <property type="project" value="InterPro"/>
</dbReference>
<dbReference type="PANTHER" id="PTHR12778">
    <property type="entry name" value="SOLUTE CARRIER FAMILY 33 ACETYL-COA TRANSPORTER -RELATED"/>
    <property type="match status" value="1"/>
</dbReference>
<feature type="region of interest" description="Disordered" evidence="5">
    <location>
        <begin position="654"/>
        <end position="677"/>
    </location>
</feature>
<sequence length="677" mass="76243">MLSSVKQKLQKVFIQSKDTSKILVLILLYIFQGIPLGISAAIPLLFQSSLRSADYGALAAFSLNHYPFSFKLLWAPIVDSVYCKFVGRRKTWLIITQYAIGIELIVMARYINEWFGRDPTNLWSKFGSDHPVEIPRITAAFFLLMFFAATQDIAVDGWAISLLSKENLGWASTCNNVGQTIGRVISYVSLICLESPEISNKYLRRVPVKGQGLISIPGFFYFWGILFMVFNTLIVLLQHEENSKLDLHLHQWIKCLCNKFKSKSNRLTSPNSCQMIITDKLSDVISNKSYNEMHNSTEMNAETLNTEGVQREISYYSDIKTLPEPNENEVKERRNLSLIGTYKVILGVMQLKVVWMYLLLITISKVCIGFATSATTLKLVEQGFPRENIVVFDILFLPWDFILPFVFLRWTHGPKPLTLCMIAFIPRLICNIFSIPIIHYTPSFRVDENALTINNTLLINMNSSNEATASYSWTFYAILCAFGLTETILFNFMLLLQMAFNAKISDPAIGGTYVTLLNTVSNIAAALSNTISLALINPLTIETCTYKSNTTENYLNTSVAMMNIVNSTCNTSSIGKDCTDTIKPCVKLIDGYYILIVVAILTGLILHPLYLYPTAKRLQKLPREAFSYQPTEADTNKCTSASVLSICCNSKCKKRSTTNNDGETEENITNLSESSYL</sequence>
<feature type="transmembrane region" description="Helical" evidence="6">
    <location>
        <begin position="21"/>
        <end position="46"/>
    </location>
</feature>
<keyword evidence="3 6" id="KW-1133">Transmembrane helix</keyword>
<proteinExistence type="predicted"/>
<keyword evidence="4 6" id="KW-0472">Membrane</keyword>
<dbReference type="AlphaFoldDB" id="A0AA85JLT9"/>
<feature type="transmembrane region" description="Helical" evidence="6">
    <location>
        <begin position="417"/>
        <end position="438"/>
    </location>
</feature>
<protein>
    <recommendedName>
        <fullName evidence="9">Acetyl-coenzyme A transporter 1</fullName>
    </recommendedName>
</protein>
<evidence type="ECO:0008006" key="9">
    <source>
        <dbReference type="Google" id="ProtNLM"/>
    </source>
</evidence>
<evidence type="ECO:0000256" key="1">
    <source>
        <dbReference type="ARBA" id="ARBA00004141"/>
    </source>
</evidence>
<dbReference type="SUPFAM" id="SSF103473">
    <property type="entry name" value="MFS general substrate transporter"/>
    <property type="match status" value="1"/>
</dbReference>
<dbReference type="WBParaSite" id="TREG1_33520.1">
    <property type="protein sequence ID" value="TREG1_33520.1"/>
    <property type="gene ID" value="TREG1_33520"/>
</dbReference>
<reference evidence="8" key="2">
    <citation type="submission" date="2023-11" db="UniProtKB">
        <authorList>
            <consortium name="WormBaseParasite"/>
        </authorList>
    </citation>
    <scope>IDENTIFICATION</scope>
</reference>
<dbReference type="InterPro" id="IPR024371">
    <property type="entry name" value="AcetylCoA_trans_1-like"/>
</dbReference>
<evidence type="ECO:0000256" key="4">
    <source>
        <dbReference type="ARBA" id="ARBA00023136"/>
    </source>
</evidence>
<feature type="transmembrane region" description="Helical" evidence="6">
    <location>
        <begin position="473"/>
        <end position="496"/>
    </location>
</feature>
<keyword evidence="7" id="KW-1185">Reference proteome</keyword>
<feature type="transmembrane region" description="Helical" evidence="6">
    <location>
        <begin position="219"/>
        <end position="237"/>
    </location>
</feature>
<evidence type="ECO:0000256" key="3">
    <source>
        <dbReference type="ARBA" id="ARBA00022989"/>
    </source>
</evidence>
<evidence type="ECO:0000256" key="5">
    <source>
        <dbReference type="SAM" id="MobiDB-lite"/>
    </source>
</evidence>
<dbReference type="GO" id="GO:0016020">
    <property type="term" value="C:membrane"/>
    <property type="evidence" value="ECO:0007669"/>
    <property type="project" value="UniProtKB-SubCell"/>
</dbReference>
<feature type="transmembrane region" description="Helical" evidence="6">
    <location>
        <begin position="66"/>
        <end position="85"/>
    </location>
</feature>
<evidence type="ECO:0000256" key="2">
    <source>
        <dbReference type="ARBA" id="ARBA00022692"/>
    </source>
</evidence>
<dbReference type="Pfam" id="PF13000">
    <property type="entry name" value="Acatn"/>
    <property type="match status" value="1"/>
</dbReference>
<reference evidence="7" key="1">
    <citation type="submission" date="2022-06" db="EMBL/GenBank/DDBJ databases">
        <authorList>
            <person name="Berger JAMES D."/>
            <person name="Berger JAMES D."/>
        </authorList>
    </citation>
    <scope>NUCLEOTIDE SEQUENCE [LARGE SCALE GENOMIC DNA]</scope>
</reference>
<feature type="transmembrane region" description="Helical" evidence="6">
    <location>
        <begin position="592"/>
        <end position="612"/>
    </location>
</feature>
<evidence type="ECO:0000313" key="7">
    <source>
        <dbReference type="Proteomes" id="UP000050795"/>
    </source>
</evidence>
<feature type="transmembrane region" description="Helical" evidence="6">
    <location>
        <begin position="389"/>
        <end position="410"/>
    </location>
</feature>